<comment type="similarity">
    <text evidence="2">Belongs to the bacterial solute-binding protein 5 family.</text>
</comment>
<evidence type="ECO:0000259" key="5">
    <source>
        <dbReference type="Pfam" id="PF00496"/>
    </source>
</evidence>
<dbReference type="AlphaFoldDB" id="A0A3A5MJL1"/>
<keyword evidence="4" id="KW-0732">Signal</keyword>
<dbReference type="Pfam" id="PF00496">
    <property type="entry name" value="SBP_bac_5"/>
    <property type="match status" value="1"/>
</dbReference>
<sequence>MGTHLAHLTGMKKRTIAAVSAGAALTLILAGCAATESDPAAEQTTLVVDSTFALSSMDPARAFEATGTMVNHNVYETALTFAGSDLSTLVPQVADYTISDDNRLVTLTLTGDSTFSDGTAVTADDVVFSYQRLQGVLGNPSFLLDGVTVTKVDDQTVELLSETDNPQLPFILPNPALSILQQSAVVDNGGTLDETDAAETFLTSTSVGSGPYMYDTVAVTTAISLVKNPSYAGEEPYYDRIVINNVGADTQRINLEGGQTDIALNISSDEAEQVDTNDFSVTTGASAATYYLWLNTDDAFGGVAADVNFVKAMRHAIDYDSILDVVGLGSQQPGGVVPLQFAGSLESDENNTYDPDLAEDLLAESGYAGEIVNVLYSSENAFAANVTQIVQANAAAIGVTIELNPQTAANTLDLFRGGEYQAGLANWGADFPDAANYLVFAPEGNIGARTAWNFGDGATADQIQPLAAAAAAASGDDDRADAYIAFQEALNDYGPYIPLFQPAEIVIGDVALTGIASNALWAIDFSTVAGS</sequence>
<keyword evidence="7" id="KW-1185">Reference proteome</keyword>
<evidence type="ECO:0000256" key="2">
    <source>
        <dbReference type="ARBA" id="ARBA00005695"/>
    </source>
</evidence>
<dbReference type="GO" id="GO:0043190">
    <property type="term" value="C:ATP-binding cassette (ABC) transporter complex"/>
    <property type="evidence" value="ECO:0007669"/>
    <property type="project" value="InterPro"/>
</dbReference>
<proteinExistence type="inferred from homology"/>
<dbReference type="PANTHER" id="PTHR30290:SF10">
    <property type="entry name" value="PERIPLASMIC OLIGOPEPTIDE-BINDING PROTEIN-RELATED"/>
    <property type="match status" value="1"/>
</dbReference>
<dbReference type="InterPro" id="IPR039424">
    <property type="entry name" value="SBP_5"/>
</dbReference>
<dbReference type="InterPro" id="IPR030678">
    <property type="entry name" value="Peptide/Ni-bd"/>
</dbReference>
<dbReference type="CDD" id="cd08512">
    <property type="entry name" value="PBP2_NikA_DppA_OppA_like_7"/>
    <property type="match status" value="1"/>
</dbReference>
<keyword evidence="3" id="KW-0813">Transport</keyword>
<dbReference type="GO" id="GO:1904680">
    <property type="term" value="F:peptide transmembrane transporter activity"/>
    <property type="evidence" value="ECO:0007669"/>
    <property type="project" value="TreeGrafter"/>
</dbReference>
<gene>
    <name evidence="6" type="ORF">D6T64_06475</name>
</gene>
<dbReference type="GO" id="GO:0015833">
    <property type="term" value="P:peptide transport"/>
    <property type="evidence" value="ECO:0007669"/>
    <property type="project" value="TreeGrafter"/>
</dbReference>
<feature type="domain" description="Solute-binding protein family 5" evidence="5">
    <location>
        <begin position="89"/>
        <end position="438"/>
    </location>
</feature>
<organism evidence="6 7">
    <name type="scientific">Cryobacterium melibiosiphilum</name>
    <dbReference type="NCBI Taxonomy" id="995039"/>
    <lineage>
        <taxon>Bacteria</taxon>
        <taxon>Bacillati</taxon>
        <taxon>Actinomycetota</taxon>
        <taxon>Actinomycetes</taxon>
        <taxon>Micrococcales</taxon>
        <taxon>Microbacteriaceae</taxon>
        <taxon>Cryobacterium</taxon>
    </lineage>
</organism>
<dbReference type="PIRSF" id="PIRSF002741">
    <property type="entry name" value="MppA"/>
    <property type="match status" value="1"/>
</dbReference>
<dbReference type="PANTHER" id="PTHR30290">
    <property type="entry name" value="PERIPLASMIC BINDING COMPONENT OF ABC TRANSPORTER"/>
    <property type="match status" value="1"/>
</dbReference>
<dbReference type="EMBL" id="QZVS01000071">
    <property type="protein sequence ID" value="RJT89602.1"/>
    <property type="molecule type" value="Genomic_DNA"/>
</dbReference>
<dbReference type="SUPFAM" id="SSF53850">
    <property type="entry name" value="Periplasmic binding protein-like II"/>
    <property type="match status" value="1"/>
</dbReference>
<reference evidence="6 7" key="1">
    <citation type="submission" date="2018-09" db="EMBL/GenBank/DDBJ databases">
        <title>Novel species of Cryobacterium.</title>
        <authorList>
            <person name="Liu Q."/>
            <person name="Xin Y.-H."/>
        </authorList>
    </citation>
    <scope>NUCLEOTIDE SEQUENCE [LARGE SCALE GENOMIC DNA]</scope>
    <source>
        <strain evidence="6 7">Hh39</strain>
    </source>
</reference>
<name>A0A3A5MJL1_9MICO</name>
<dbReference type="Gene3D" id="3.40.190.10">
    <property type="entry name" value="Periplasmic binding protein-like II"/>
    <property type="match status" value="1"/>
</dbReference>
<dbReference type="GO" id="GO:0030313">
    <property type="term" value="C:cell envelope"/>
    <property type="evidence" value="ECO:0007669"/>
    <property type="project" value="UniProtKB-SubCell"/>
</dbReference>
<dbReference type="Gene3D" id="3.90.76.10">
    <property type="entry name" value="Dipeptide-binding Protein, Domain 1"/>
    <property type="match status" value="1"/>
</dbReference>
<evidence type="ECO:0000256" key="1">
    <source>
        <dbReference type="ARBA" id="ARBA00004196"/>
    </source>
</evidence>
<accession>A0A3A5MJL1</accession>
<protein>
    <submittedName>
        <fullName evidence="6">ABC transporter substrate-binding protein</fullName>
    </submittedName>
</protein>
<comment type="caution">
    <text evidence="6">The sequence shown here is derived from an EMBL/GenBank/DDBJ whole genome shotgun (WGS) entry which is preliminary data.</text>
</comment>
<evidence type="ECO:0000256" key="3">
    <source>
        <dbReference type="ARBA" id="ARBA00022448"/>
    </source>
</evidence>
<evidence type="ECO:0000256" key="4">
    <source>
        <dbReference type="ARBA" id="ARBA00022729"/>
    </source>
</evidence>
<dbReference type="GO" id="GO:0042597">
    <property type="term" value="C:periplasmic space"/>
    <property type="evidence" value="ECO:0007669"/>
    <property type="project" value="UniProtKB-ARBA"/>
</dbReference>
<dbReference type="InterPro" id="IPR000914">
    <property type="entry name" value="SBP_5_dom"/>
</dbReference>
<evidence type="ECO:0000313" key="7">
    <source>
        <dbReference type="Proteomes" id="UP000272015"/>
    </source>
</evidence>
<comment type="subcellular location">
    <subcellularLocation>
        <location evidence="1">Cell envelope</location>
    </subcellularLocation>
</comment>
<dbReference type="Proteomes" id="UP000272015">
    <property type="component" value="Unassembled WGS sequence"/>
</dbReference>
<evidence type="ECO:0000313" key="6">
    <source>
        <dbReference type="EMBL" id="RJT89602.1"/>
    </source>
</evidence>
<dbReference type="Gene3D" id="3.10.105.10">
    <property type="entry name" value="Dipeptide-binding Protein, Domain 3"/>
    <property type="match status" value="1"/>
</dbReference>